<evidence type="ECO:0000313" key="3">
    <source>
        <dbReference type="Proteomes" id="UP000266089"/>
    </source>
</evidence>
<name>A0A399E864_9DEIN</name>
<proteinExistence type="predicted"/>
<dbReference type="RefSeq" id="WP_027886443.1">
    <property type="nucleotide sequence ID" value="NZ_JBHSXZ010000012.1"/>
</dbReference>
<evidence type="ECO:0000313" key="2">
    <source>
        <dbReference type="EMBL" id="RIH78481.1"/>
    </source>
</evidence>
<dbReference type="EMBL" id="QWKX01000014">
    <property type="protein sequence ID" value="RIH78481.1"/>
    <property type="molecule type" value="Genomic_DNA"/>
</dbReference>
<dbReference type="SUPFAM" id="SSF109604">
    <property type="entry name" value="HD-domain/PDEase-like"/>
    <property type="match status" value="1"/>
</dbReference>
<dbReference type="Proteomes" id="UP000266089">
    <property type="component" value="Unassembled WGS sequence"/>
</dbReference>
<dbReference type="Pfam" id="PF01966">
    <property type="entry name" value="HD"/>
    <property type="match status" value="1"/>
</dbReference>
<comment type="caution">
    <text evidence="2">The sequence shown here is derived from an EMBL/GenBank/DDBJ whole genome shotgun (WGS) entry which is preliminary data.</text>
</comment>
<dbReference type="InterPro" id="IPR006674">
    <property type="entry name" value="HD_domain"/>
</dbReference>
<dbReference type="AlphaFoldDB" id="A0A399E864"/>
<dbReference type="Gene3D" id="1.10.3210.10">
    <property type="entry name" value="Hypothetical protein af1432"/>
    <property type="match status" value="1"/>
</dbReference>
<accession>A0A399E864</accession>
<organism evidence="2 3">
    <name type="scientific">Meiothermus taiwanensis</name>
    <dbReference type="NCBI Taxonomy" id="172827"/>
    <lineage>
        <taxon>Bacteria</taxon>
        <taxon>Thermotogati</taxon>
        <taxon>Deinococcota</taxon>
        <taxon>Deinococci</taxon>
        <taxon>Thermales</taxon>
        <taxon>Thermaceae</taxon>
        <taxon>Meiothermus</taxon>
    </lineage>
</organism>
<dbReference type="OrthoDB" id="32117at2"/>
<protein>
    <submittedName>
        <fullName evidence="2">HD domain protein</fullName>
    </submittedName>
</protein>
<feature type="domain" description="HD" evidence="1">
    <location>
        <begin position="47"/>
        <end position="139"/>
    </location>
</feature>
<evidence type="ECO:0000259" key="1">
    <source>
        <dbReference type="Pfam" id="PF01966"/>
    </source>
</evidence>
<gene>
    <name evidence="2" type="ORF">Mcate_00803</name>
</gene>
<reference evidence="2 3" key="1">
    <citation type="submission" date="2018-08" db="EMBL/GenBank/DDBJ databases">
        <title>Meiothermus cateniformans JCM 15151 genome sequencing project.</title>
        <authorList>
            <person name="Da Costa M.S."/>
            <person name="Albuquerque L."/>
            <person name="Raposo P."/>
            <person name="Froufe H.J.C."/>
            <person name="Barroso C.S."/>
            <person name="Egas C."/>
        </authorList>
    </citation>
    <scope>NUCLEOTIDE SEQUENCE [LARGE SCALE GENOMIC DNA]</scope>
    <source>
        <strain evidence="2 3">JCM 15151</strain>
    </source>
</reference>
<sequence length="153" mass="17872">MWSRLKRLYKAFVPARAQPDDDWALAELSLEEAHLYKAMDVRDREHAVRVAKRLLERYPDAPSYAVRAALLHDCGKALRPYRPLERILTGLISLDVPIEPLHKGLLGAWQIRQHHPEYGAMRILEPQVAQIVREHHHPVSLWAQRLHEVDEEF</sequence>